<accession>A0ACC2V0S2</accession>
<evidence type="ECO:0000313" key="2">
    <source>
        <dbReference type="Proteomes" id="UP001230649"/>
    </source>
</evidence>
<reference evidence="1" key="1">
    <citation type="submission" date="2023-04" db="EMBL/GenBank/DDBJ databases">
        <title>Draft Genome sequencing of Naganishia species isolated from polar environments using Oxford Nanopore Technology.</title>
        <authorList>
            <person name="Leo P."/>
            <person name="Venkateswaran K."/>
        </authorList>
    </citation>
    <scope>NUCLEOTIDE SEQUENCE</scope>
    <source>
        <strain evidence="1">MNA-CCFEE 5262</strain>
    </source>
</reference>
<organism evidence="1 2">
    <name type="scientific">Naganishia adeliensis</name>
    <dbReference type="NCBI Taxonomy" id="92952"/>
    <lineage>
        <taxon>Eukaryota</taxon>
        <taxon>Fungi</taxon>
        <taxon>Dikarya</taxon>
        <taxon>Basidiomycota</taxon>
        <taxon>Agaricomycotina</taxon>
        <taxon>Tremellomycetes</taxon>
        <taxon>Filobasidiales</taxon>
        <taxon>Filobasidiaceae</taxon>
        <taxon>Naganishia</taxon>
    </lineage>
</organism>
<evidence type="ECO:0000313" key="1">
    <source>
        <dbReference type="EMBL" id="KAJ9092607.1"/>
    </source>
</evidence>
<comment type="caution">
    <text evidence="1">The sequence shown here is derived from an EMBL/GenBank/DDBJ whole genome shotgun (WGS) entry which is preliminary data.</text>
</comment>
<dbReference type="EMBL" id="JASBWS010000169">
    <property type="protein sequence ID" value="KAJ9092607.1"/>
    <property type="molecule type" value="Genomic_DNA"/>
</dbReference>
<sequence>MPSWTNNLQQDHRWTGRQLIGVGDATDEEVNSEKEEPYTTQTSSGRVARRILIEDDALSEDDDQGDSAGAMAVSSQLSLDSQWHTPPSQTRVGKRTLLTAEEMEDSEDDFQEQDEEDDIDHQFSEPTDPFAHLAISVPSGEHELVMDTGVRRLMTSLERQPQTEREVDIDMQHAETTLGNASNSETELELDMDMDTVQAAVDVPIQTGAKSPEIASQDRTVDSGRVQETEQQDEERSSSQAETLKRRKKAIKYLERVCLDLLQQLSECVKLEVKRVRRDVGVDDSGSDDEDAEALQDARSGGETNKEITEEAKAGEIAIPLLNRASGDLKYLKYPRKASQTDGSTSLALGSDIYYKDVNLFGKQSVVDALIDDIVASVASPKGLMAASGLSFCVNGATERLGCTPTLIPHDGQITAFDTARAPCWVLVIEKEATFTTLCASGILSDSELGDGILVTYGSKGMRFTAEAEGLALGDKATWIGVKATEWSSLVPLIRPAFSLNLNMDKLIPITEKDQRFAQSMLSEEGLPVEWKRQLNHMLHLRRKAEIQNLGNVDDTARAGCMGLGLDFVTDPAAYVGNHGTTLSQAALGSLLPEFPSATLDSSPGCIDTRLGARPQPSGLYVYVKTKLGELIRRPFGRD</sequence>
<proteinExistence type="predicted"/>
<protein>
    <submittedName>
        <fullName evidence="1">Uncharacterized protein</fullName>
    </submittedName>
</protein>
<dbReference type="Proteomes" id="UP001230649">
    <property type="component" value="Unassembled WGS sequence"/>
</dbReference>
<name>A0ACC2V0S2_9TREE</name>
<gene>
    <name evidence="1" type="ORF">QFC20_007314</name>
</gene>
<keyword evidence="2" id="KW-1185">Reference proteome</keyword>